<dbReference type="KEGG" id="tput:QJT81_04245"/>
<dbReference type="Proteomes" id="UP001301326">
    <property type="component" value="Chromosome"/>
</dbReference>
<dbReference type="AlphaFoldDB" id="A0AA95HDC6"/>
<protein>
    <submittedName>
        <fullName evidence="2">TlpA disulfide reductase family protein</fullName>
    </submittedName>
</protein>
<dbReference type="InterPro" id="IPR013740">
    <property type="entry name" value="Redoxin"/>
</dbReference>
<evidence type="ECO:0000259" key="1">
    <source>
        <dbReference type="PROSITE" id="PS51352"/>
    </source>
</evidence>
<dbReference type="InterPro" id="IPR013766">
    <property type="entry name" value="Thioredoxin_domain"/>
</dbReference>
<proteinExistence type="predicted"/>
<dbReference type="InterPro" id="IPR036249">
    <property type="entry name" value="Thioredoxin-like_sf"/>
</dbReference>
<reference evidence="2" key="1">
    <citation type="journal article" date="2023" name="Int. J. Mol. Sci.">
        <title>Metagenomics Revealed a New Genus 'Candidatus Thiocaldithrix dubininis' gen. nov., sp. nov. and a New Species 'Candidatus Thiothrix putei' sp. nov. in the Family Thiotrichaceae, Some Members of Which Have Traits of Both Na+- and H+-Motive Energetics.</title>
        <authorList>
            <person name="Ravin N.V."/>
            <person name="Muntyan M.S."/>
            <person name="Smolyakov D.D."/>
            <person name="Rudenko T.S."/>
            <person name="Beletsky A.V."/>
            <person name="Mardanov A.V."/>
            <person name="Grabovich M.Y."/>
        </authorList>
    </citation>
    <scope>NUCLEOTIDE SEQUENCE</scope>
    <source>
        <strain evidence="2">GKL-02</strain>
    </source>
</reference>
<reference evidence="2" key="2">
    <citation type="submission" date="2023-04" db="EMBL/GenBank/DDBJ databases">
        <authorList>
            <person name="Beletskiy A.V."/>
            <person name="Mardanov A.V."/>
            <person name="Ravin N.V."/>
        </authorList>
    </citation>
    <scope>NUCLEOTIDE SEQUENCE</scope>
    <source>
        <strain evidence="2">GKL-02</strain>
    </source>
</reference>
<accession>A0AA95HDC6</accession>
<dbReference type="InterPro" id="IPR050553">
    <property type="entry name" value="Thioredoxin_ResA/DsbE_sf"/>
</dbReference>
<dbReference type="CDD" id="cd02966">
    <property type="entry name" value="TlpA_like_family"/>
    <property type="match status" value="1"/>
</dbReference>
<dbReference type="GO" id="GO:0016491">
    <property type="term" value="F:oxidoreductase activity"/>
    <property type="evidence" value="ECO:0007669"/>
    <property type="project" value="InterPro"/>
</dbReference>
<dbReference type="PANTHER" id="PTHR42852">
    <property type="entry name" value="THIOL:DISULFIDE INTERCHANGE PROTEIN DSBE"/>
    <property type="match status" value="1"/>
</dbReference>
<dbReference type="PANTHER" id="PTHR42852:SF18">
    <property type="entry name" value="CHROMOSOME UNDETERMINED SCAFFOLD_47, WHOLE GENOME SHOTGUN SEQUENCE"/>
    <property type="match status" value="1"/>
</dbReference>
<dbReference type="Gene3D" id="3.40.30.10">
    <property type="entry name" value="Glutaredoxin"/>
    <property type="match status" value="1"/>
</dbReference>
<dbReference type="PROSITE" id="PS51257">
    <property type="entry name" value="PROKAR_LIPOPROTEIN"/>
    <property type="match status" value="1"/>
</dbReference>
<dbReference type="EMBL" id="CP124756">
    <property type="protein sequence ID" value="WGZ95212.1"/>
    <property type="molecule type" value="Genomic_DNA"/>
</dbReference>
<dbReference type="Pfam" id="PF08534">
    <property type="entry name" value="Redoxin"/>
    <property type="match status" value="1"/>
</dbReference>
<evidence type="ECO:0000313" key="2">
    <source>
        <dbReference type="EMBL" id="WGZ95212.1"/>
    </source>
</evidence>
<dbReference type="SUPFAM" id="SSF52833">
    <property type="entry name" value="Thioredoxin-like"/>
    <property type="match status" value="1"/>
</dbReference>
<sequence length="166" mass="18113">MLVIGNKLKYAVVLWGALLMGCVEKTVTPLTLPLLSGEKAHIPDLHGKLTWVSVWSTSCAICVKELPALDALQREYVERVQVVAVALPTDPPNTVLDVQTQLHLSLPVALDLDGQAARQFAPDLVVPSHHLLDANGNILQQAKGKLTLAEMRTMLEKPISPSFIQR</sequence>
<name>A0AA95HDC6_9GAMM</name>
<gene>
    <name evidence="2" type="ORF">QJT81_04245</name>
</gene>
<dbReference type="PROSITE" id="PS51352">
    <property type="entry name" value="THIOREDOXIN_2"/>
    <property type="match status" value="1"/>
</dbReference>
<organism evidence="2">
    <name type="scientific">Candidatus Thiothrix putei</name>
    <dbReference type="NCBI Taxonomy" id="3080811"/>
    <lineage>
        <taxon>Bacteria</taxon>
        <taxon>Pseudomonadati</taxon>
        <taxon>Pseudomonadota</taxon>
        <taxon>Gammaproteobacteria</taxon>
        <taxon>Thiotrichales</taxon>
        <taxon>Thiotrichaceae</taxon>
        <taxon>Thiothrix</taxon>
    </lineage>
</organism>
<feature type="domain" description="Thioredoxin" evidence="1">
    <location>
        <begin position="21"/>
        <end position="160"/>
    </location>
</feature>